<evidence type="ECO:0000313" key="2">
    <source>
        <dbReference type="EMBL" id="KAL1520889.1"/>
    </source>
</evidence>
<organism evidence="2 3">
    <name type="scientific">Prymnesium parvum</name>
    <name type="common">Toxic golden alga</name>
    <dbReference type="NCBI Taxonomy" id="97485"/>
    <lineage>
        <taxon>Eukaryota</taxon>
        <taxon>Haptista</taxon>
        <taxon>Haptophyta</taxon>
        <taxon>Prymnesiophyceae</taxon>
        <taxon>Prymnesiales</taxon>
        <taxon>Prymnesiaceae</taxon>
        <taxon>Prymnesium</taxon>
    </lineage>
</organism>
<feature type="compositionally biased region" description="Low complexity" evidence="1">
    <location>
        <begin position="285"/>
        <end position="297"/>
    </location>
</feature>
<protein>
    <submittedName>
        <fullName evidence="2">Uncharacterized protein</fullName>
    </submittedName>
</protein>
<reference evidence="2 3" key="1">
    <citation type="journal article" date="2024" name="Science">
        <title>Giant polyketide synthase enzymes in the biosynthesis of giant marine polyether toxins.</title>
        <authorList>
            <person name="Fallon T.R."/>
            <person name="Shende V.V."/>
            <person name="Wierzbicki I.H."/>
            <person name="Pendleton A.L."/>
            <person name="Watervoot N.F."/>
            <person name="Auber R.P."/>
            <person name="Gonzalez D.J."/>
            <person name="Wisecaver J.H."/>
            <person name="Moore B.S."/>
        </authorList>
    </citation>
    <scope>NUCLEOTIDE SEQUENCE [LARGE SCALE GENOMIC DNA]</scope>
    <source>
        <strain evidence="2 3">12B1</strain>
    </source>
</reference>
<gene>
    <name evidence="2" type="ORF">AB1Y20_022450</name>
</gene>
<evidence type="ECO:0000313" key="3">
    <source>
        <dbReference type="Proteomes" id="UP001515480"/>
    </source>
</evidence>
<feature type="compositionally biased region" description="Low complexity" evidence="1">
    <location>
        <begin position="234"/>
        <end position="245"/>
    </location>
</feature>
<feature type="compositionally biased region" description="Basic and acidic residues" evidence="1">
    <location>
        <begin position="1"/>
        <end position="12"/>
    </location>
</feature>
<proteinExistence type="predicted"/>
<dbReference type="Proteomes" id="UP001515480">
    <property type="component" value="Unassembled WGS sequence"/>
</dbReference>
<feature type="region of interest" description="Disordered" evidence="1">
    <location>
        <begin position="108"/>
        <end position="139"/>
    </location>
</feature>
<dbReference type="EMBL" id="JBGBPQ010000008">
    <property type="protein sequence ID" value="KAL1520889.1"/>
    <property type="molecule type" value="Genomic_DNA"/>
</dbReference>
<feature type="region of interest" description="Disordered" evidence="1">
    <location>
        <begin position="1"/>
        <end position="80"/>
    </location>
</feature>
<feature type="region of interest" description="Disordered" evidence="1">
    <location>
        <begin position="195"/>
        <end position="310"/>
    </location>
</feature>
<name>A0AB34JG80_PRYPA</name>
<keyword evidence="3" id="KW-1185">Reference proteome</keyword>
<sequence>MREKLRRLDERSAMPTFYQERDAIYSAPAPPPRSSPRLVGHSHPSPRPELMDTVKASELSPRPALMETKKASETYPRPALMDTTKASETLVDWRGPPLLFSLPLAVSADPAAPPPPSARSATTFDGLRRPVGKPLMPVEAPPLRRSAVASLIPTESEKRRLAMEEERAAKAGGGIGGVSSSEFARRLRQLTPVQRRPIFSPPIDPNGCACGRTSSAFDEPELSLPSINSPGSPAADASAKNAAEGKAARGRTQRPANGKCGDSHSPVFRRLAAQSPRKMPSTHLASPPTTTRSPASSEGGRSRPNADSKQYACISSREYDAIKHLIAVHHVPPKQAAHDWP</sequence>
<evidence type="ECO:0000256" key="1">
    <source>
        <dbReference type="SAM" id="MobiDB-lite"/>
    </source>
</evidence>
<dbReference type="AlphaFoldDB" id="A0AB34JG80"/>
<comment type="caution">
    <text evidence="2">The sequence shown here is derived from an EMBL/GenBank/DDBJ whole genome shotgun (WGS) entry which is preliminary data.</text>
</comment>
<accession>A0AB34JG80</accession>